<proteinExistence type="predicted"/>
<gene>
    <name evidence="2" type="ORF">CPT_Maja_009</name>
</gene>
<dbReference type="GO" id="GO:0006508">
    <property type="term" value="P:proteolysis"/>
    <property type="evidence" value="ECO:0007669"/>
    <property type="project" value="UniProtKB-KW"/>
</dbReference>
<sequence length="476" mass="48795">MSVRACPISSFGIFEYSAGQLGLPGDPNRIVNVFRPESAINDPEAIASFQTVPFIDDHEMLSGFEGDEDATAPEDYGIEGVLTNVQYDSGWLKGDLKIFTRRLQRALDSGKCELSLGYSCDFLEQPGTWNGQDYEVVQTNMRGNHIALVDAARVQGARVLDGRSFCFDSLNFSSISQKGIDMAKNVTPAKKLKSKTAVDNAVAKLQALIPQFGQALEEFMAQEAGEPAHQGAEGAAAGGASAEGGEGAANPAASAASGEGAANPAAPESTGAEGDGGAGGESGAGGNLAELISQAEALIGQLKAATSGGAAGGAAGDEGEEGEGEDTVEGLANGGNHEIELEGAAGDEGEAGSGSESRVKAPEGPAAGTHAQAGDAALRRFYADLDAKTRIYGRLSKVVGAFDHARMDARQVAAYGVKKLGLKGVMDGQEIVAVESFLEANERASKSAVSAVTKQTAQDSAVSEVTEAYAAYMSGK</sequence>
<dbReference type="EMBL" id="MT708549">
    <property type="protein sequence ID" value="QOV06229.1"/>
    <property type="molecule type" value="Genomic_DNA"/>
</dbReference>
<feature type="compositionally biased region" description="Low complexity" evidence="1">
    <location>
        <begin position="248"/>
        <end position="272"/>
    </location>
</feature>
<feature type="region of interest" description="Disordered" evidence="1">
    <location>
        <begin position="224"/>
        <end position="285"/>
    </location>
</feature>
<feature type="compositionally biased region" description="Gly residues" evidence="1">
    <location>
        <begin position="273"/>
        <end position="285"/>
    </location>
</feature>
<name>A0A7S6R8S3_9CAUD</name>
<feature type="compositionally biased region" description="Acidic residues" evidence="1">
    <location>
        <begin position="317"/>
        <end position="328"/>
    </location>
</feature>
<feature type="region of interest" description="Disordered" evidence="1">
    <location>
        <begin position="346"/>
        <end position="372"/>
    </location>
</feature>
<dbReference type="GO" id="GO:0008233">
    <property type="term" value="F:peptidase activity"/>
    <property type="evidence" value="ECO:0007669"/>
    <property type="project" value="UniProtKB-KW"/>
</dbReference>
<evidence type="ECO:0000313" key="3">
    <source>
        <dbReference type="Proteomes" id="UP000593952"/>
    </source>
</evidence>
<feature type="region of interest" description="Disordered" evidence="1">
    <location>
        <begin position="307"/>
        <end position="333"/>
    </location>
</feature>
<reference evidence="2 3" key="1">
    <citation type="submission" date="2020-07" db="EMBL/GenBank/DDBJ databases">
        <title>Complete genome sequence of Burkholderia gladioli phage Maja.</title>
        <authorList>
            <person name="Yu Z."/>
            <person name="Yao G.W."/>
            <person name="Guadalupe Vizoso-Pinto M."/>
            <person name="Sun L."/>
            <person name="Le T."/>
            <person name="Gonzalez C."/>
            <person name="Young R."/>
            <person name="Liu M."/>
        </authorList>
    </citation>
    <scope>NUCLEOTIDE SEQUENCE [LARGE SCALE GENOMIC DNA]</scope>
</reference>
<keyword evidence="2" id="KW-0378">Hydrolase</keyword>
<keyword evidence="2" id="KW-0645">Protease</keyword>
<accession>A0A7S6R8S3</accession>
<dbReference type="Proteomes" id="UP000593952">
    <property type="component" value="Segment"/>
</dbReference>
<dbReference type="InterPro" id="IPR016913">
    <property type="entry name" value="UCP029215"/>
</dbReference>
<evidence type="ECO:0000313" key="2">
    <source>
        <dbReference type="EMBL" id="QOV06229.1"/>
    </source>
</evidence>
<feature type="compositionally biased region" description="Low complexity" evidence="1">
    <location>
        <begin position="224"/>
        <end position="240"/>
    </location>
</feature>
<evidence type="ECO:0000256" key="1">
    <source>
        <dbReference type="SAM" id="MobiDB-lite"/>
    </source>
</evidence>
<protein>
    <submittedName>
        <fullName evidence="2">Putative capsid maturation protease</fullName>
    </submittedName>
</protein>
<keyword evidence="3" id="KW-1185">Reference proteome</keyword>
<organism evidence="2 3">
    <name type="scientific">Burkholderia phage Maja</name>
    <dbReference type="NCBI Taxonomy" id="2767571"/>
    <lineage>
        <taxon>Viruses</taxon>
        <taxon>Duplodnaviria</taxon>
        <taxon>Heunggongvirae</taxon>
        <taxon>Uroviricota</taxon>
        <taxon>Caudoviricetes</taxon>
        <taxon>Lindbergviridae</taxon>
        <taxon>Gladiolivirus</taxon>
        <taxon>Gladiolivirus maja</taxon>
    </lineage>
</organism>
<dbReference type="Pfam" id="PF09979">
    <property type="entry name" value="DUF2213"/>
    <property type="match status" value="1"/>
</dbReference>